<feature type="coiled-coil region" evidence="9">
    <location>
        <begin position="302"/>
        <end position="329"/>
    </location>
</feature>
<feature type="transmembrane region" description="Helical" evidence="10">
    <location>
        <begin position="282"/>
        <end position="302"/>
    </location>
</feature>
<feature type="domain" description="Histidine kinase/HSP90-like ATPase" evidence="12">
    <location>
        <begin position="615"/>
        <end position="716"/>
    </location>
</feature>
<dbReference type="SMART" id="SM00065">
    <property type="entry name" value="GAF"/>
    <property type="match status" value="1"/>
</dbReference>
<gene>
    <name evidence="13" type="ORF">DEQ80_03065</name>
</gene>
<organism evidence="13 14">
    <name type="scientific">Anaerolinea thermolimosa</name>
    <dbReference type="NCBI Taxonomy" id="229919"/>
    <lineage>
        <taxon>Bacteria</taxon>
        <taxon>Bacillati</taxon>
        <taxon>Chloroflexota</taxon>
        <taxon>Anaerolineae</taxon>
        <taxon>Anaerolineales</taxon>
        <taxon>Anaerolineaceae</taxon>
        <taxon>Anaerolinea</taxon>
    </lineage>
</organism>
<comment type="subcellular location">
    <subcellularLocation>
        <location evidence="1">Cell membrane</location>
        <topology evidence="1">Multi-pass membrane protein</topology>
    </subcellularLocation>
</comment>
<dbReference type="PANTHER" id="PTHR24421:SF37">
    <property type="entry name" value="SENSOR HISTIDINE KINASE NARS"/>
    <property type="match status" value="1"/>
</dbReference>
<reference evidence="13 14" key="1">
    <citation type="journal article" date="2018" name="Nat. Biotechnol.">
        <title>A standardized bacterial taxonomy based on genome phylogeny substantially revises the tree of life.</title>
        <authorList>
            <person name="Parks D.H."/>
            <person name="Chuvochina M."/>
            <person name="Waite D.W."/>
            <person name="Rinke C."/>
            <person name="Skarshewski A."/>
            <person name="Chaumeil P.A."/>
            <person name="Hugenholtz P."/>
        </authorList>
    </citation>
    <scope>NUCLEOTIDE SEQUENCE [LARGE SCALE GENOMIC DNA]</scope>
    <source>
        <strain evidence="13">UBA8781</strain>
    </source>
</reference>
<dbReference type="Pfam" id="PF07730">
    <property type="entry name" value="HisKA_3"/>
    <property type="match status" value="1"/>
</dbReference>
<evidence type="ECO:0000259" key="12">
    <source>
        <dbReference type="SMART" id="SM00387"/>
    </source>
</evidence>
<dbReference type="SUPFAM" id="SSF55781">
    <property type="entry name" value="GAF domain-like"/>
    <property type="match status" value="1"/>
</dbReference>
<dbReference type="InterPro" id="IPR050482">
    <property type="entry name" value="Sensor_HK_TwoCompSys"/>
</dbReference>
<dbReference type="GO" id="GO:0000155">
    <property type="term" value="F:phosphorelay sensor kinase activity"/>
    <property type="evidence" value="ECO:0007669"/>
    <property type="project" value="InterPro"/>
</dbReference>
<evidence type="ECO:0008006" key="15">
    <source>
        <dbReference type="Google" id="ProtNLM"/>
    </source>
</evidence>
<dbReference type="SMART" id="SM00387">
    <property type="entry name" value="HATPase_c"/>
    <property type="match status" value="1"/>
</dbReference>
<dbReference type="Gene3D" id="3.30.450.40">
    <property type="match status" value="1"/>
</dbReference>
<dbReference type="EMBL" id="DPBP01000013">
    <property type="protein sequence ID" value="HCE16818.1"/>
    <property type="molecule type" value="Genomic_DNA"/>
</dbReference>
<dbReference type="OrthoDB" id="9781904at2"/>
<keyword evidence="4 10" id="KW-0812">Transmembrane</keyword>
<sequence>MSSSNSPGIFLGQGDHFLVGSTPANQAFPGSLAKGQPELNPRHTGYQCFMQIFNRFYEVRLPEDEVDGFRFLDGNKMNFHKLTSQIEKSALPASQDESHAYCTRKPSLRQLTDSPVKNYNSPTTFLLVLYWRPAPIKMEPVKSSEFPFLADWFAITYRWLIVLSLAVLLVSTRHLNAPAMVALALPTLWNLVMTVLAAFNRRMNAHRAINFGADLLFSLMIFVVSGNLSGPAQWAGVLSIAPASIFYEIRGASLAAVLITLLEGATVYFLEPALFAPQPLAILTGINLSVGLTMGLLSLPLIRRLRDTYRNLVQNRREHEQRIQMRERERMKALFDMIATFSATLNYKTALEAALNSSVSTMALSPEDSDSLLAAFFLFDHSHLRYIVGRGFPARDQNVPLPAQSGILGEALRSGEHRLVVSDTCNDPELCKLIALHSCRSVLVLPLIRGMNAYGVLLYAHPSPTFFDEEKVEWLLTISNQAVIAIQNARLFQDLAEEKERIVQSQEEAQKKLARDLHDGPTQSISAIAMRLSIARRMFEQSPRSAMEELAKIEELARRTTQEIRHMLFTLRPLVLESEGLIAALQTMAEKMRDVYQQNVILDVDPAVVAALDPNQQTVVFYLVEEAVNNARKHAEATRIQVLLKFITGDRSMAGLEISDNGRGFDVAAVMGNYEQRGSLGMINLQERADLINGLLKVDSAPGKGTRIRVYIPLTEAALDRLHQRAPK</sequence>
<dbReference type="InterPro" id="IPR003594">
    <property type="entry name" value="HATPase_dom"/>
</dbReference>
<dbReference type="InterPro" id="IPR029016">
    <property type="entry name" value="GAF-like_dom_sf"/>
</dbReference>
<dbReference type="Pfam" id="PF13185">
    <property type="entry name" value="GAF_2"/>
    <property type="match status" value="1"/>
</dbReference>
<evidence type="ECO:0000256" key="4">
    <source>
        <dbReference type="ARBA" id="ARBA00022692"/>
    </source>
</evidence>
<proteinExistence type="predicted"/>
<keyword evidence="6 10" id="KW-1133">Transmembrane helix</keyword>
<dbReference type="InterPro" id="IPR036890">
    <property type="entry name" value="HATPase_C_sf"/>
</dbReference>
<dbReference type="Gene3D" id="3.30.565.10">
    <property type="entry name" value="Histidine kinase-like ATPase, C-terminal domain"/>
    <property type="match status" value="1"/>
</dbReference>
<dbReference type="InterPro" id="IPR003018">
    <property type="entry name" value="GAF"/>
</dbReference>
<dbReference type="PANTHER" id="PTHR24421">
    <property type="entry name" value="NITRATE/NITRITE SENSOR PROTEIN NARX-RELATED"/>
    <property type="match status" value="1"/>
</dbReference>
<dbReference type="GO" id="GO:0046983">
    <property type="term" value="F:protein dimerization activity"/>
    <property type="evidence" value="ECO:0007669"/>
    <property type="project" value="InterPro"/>
</dbReference>
<dbReference type="Proteomes" id="UP000264141">
    <property type="component" value="Unassembled WGS sequence"/>
</dbReference>
<evidence type="ECO:0000313" key="14">
    <source>
        <dbReference type="Proteomes" id="UP000264141"/>
    </source>
</evidence>
<keyword evidence="3" id="KW-0808">Transferase</keyword>
<accession>A0A3D1JGD0</accession>
<evidence type="ECO:0000256" key="2">
    <source>
        <dbReference type="ARBA" id="ARBA00022475"/>
    </source>
</evidence>
<dbReference type="STRING" id="229919.GCA_001050195_00421"/>
<feature type="coiled-coil region" evidence="9">
    <location>
        <begin position="488"/>
        <end position="516"/>
    </location>
</feature>
<dbReference type="Gene3D" id="1.20.5.1930">
    <property type="match status" value="1"/>
</dbReference>
<evidence type="ECO:0000256" key="10">
    <source>
        <dbReference type="SAM" id="Phobius"/>
    </source>
</evidence>
<evidence type="ECO:0000256" key="7">
    <source>
        <dbReference type="ARBA" id="ARBA00023012"/>
    </source>
</evidence>
<evidence type="ECO:0000256" key="1">
    <source>
        <dbReference type="ARBA" id="ARBA00004651"/>
    </source>
</evidence>
<feature type="transmembrane region" description="Helical" evidence="10">
    <location>
        <begin position="148"/>
        <end position="171"/>
    </location>
</feature>
<feature type="transmembrane region" description="Helical" evidence="10">
    <location>
        <begin position="249"/>
        <end position="270"/>
    </location>
</feature>
<protein>
    <recommendedName>
        <fullName evidence="15">GAF domain-containing protein</fullName>
    </recommendedName>
</protein>
<dbReference type="CDD" id="cd16917">
    <property type="entry name" value="HATPase_UhpB-NarQ-NarX-like"/>
    <property type="match status" value="1"/>
</dbReference>
<evidence type="ECO:0000256" key="8">
    <source>
        <dbReference type="ARBA" id="ARBA00023136"/>
    </source>
</evidence>
<feature type="transmembrane region" description="Helical" evidence="10">
    <location>
        <begin position="177"/>
        <end position="199"/>
    </location>
</feature>
<evidence type="ECO:0000256" key="6">
    <source>
        <dbReference type="ARBA" id="ARBA00022989"/>
    </source>
</evidence>
<comment type="caution">
    <text evidence="13">The sequence shown here is derived from an EMBL/GenBank/DDBJ whole genome shotgun (WGS) entry which is preliminary data.</text>
</comment>
<dbReference type="InterPro" id="IPR011712">
    <property type="entry name" value="Sig_transdc_His_kin_sub3_dim/P"/>
</dbReference>
<keyword evidence="7" id="KW-0902">Two-component regulatory system</keyword>
<keyword evidence="8 10" id="KW-0472">Membrane</keyword>
<keyword evidence="5" id="KW-0418">Kinase</keyword>
<keyword evidence="2" id="KW-1003">Cell membrane</keyword>
<dbReference type="SUPFAM" id="SSF55874">
    <property type="entry name" value="ATPase domain of HSP90 chaperone/DNA topoisomerase II/histidine kinase"/>
    <property type="match status" value="1"/>
</dbReference>
<evidence type="ECO:0000259" key="11">
    <source>
        <dbReference type="SMART" id="SM00065"/>
    </source>
</evidence>
<dbReference type="Pfam" id="PF02518">
    <property type="entry name" value="HATPase_c"/>
    <property type="match status" value="1"/>
</dbReference>
<evidence type="ECO:0000313" key="13">
    <source>
        <dbReference type="EMBL" id="HCE16818.1"/>
    </source>
</evidence>
<evidence type="ECO:0000256" key="5">
    <source>
        <dbReference type="ARBA" id="ARBA00022777"/>
    </source>
</evidence>
<evidence type="ECO:0000256" key="9">
    <source>
        <dbReference type="SAM" id="Coils"/>
    </source>
</evidence>
<name>A0A3D1JGD0_9CHLR</name>
<dbReference type="GO" id="GO:0005886">
    <property type="term" value="C:plasma membrane"/>
    <property type="evidence" value="ECO:0007669"/>
    <property type="project" value="UniProtKB-SubCell"/>
</dbReference>
<feature type="domain" description="GAF" evidence="11">
    <location>
        <begin position="350"/>
        <end position="496"/>
    </location>
</feature>
<dbReference type="AlphaFoldDB" id="A0A3D1JGD0"/>
<evidence type="ECO:0000256" key="3">
    <source>
        <dbReference type="ARBA" id="ARBA00022679"/>
    </source>
</evidence>
<keyword evidence="9" id="KW-0175">Coiled coil</keyword>